<keyword evidence="3" id="KW-1185">Reference proteome</keyword>
<dbReference type="Proteomes" id="UP000482800">
    <property type="component" value="Unassembled WGS sequence"/>
</dbReference>
<feature type="transmembrane region" description="Helical" evidence="1">
    <location>
        <begin position="86"/>
        <end position="106"/>
    </location>
</feature>
<dbReference type="EMBL" id="BLPF01000002">
    <property type="protein sequence ID" value="GFJ82116.1"/>
    <property type="molecule type" value="Genomic_DNA"/>
</dbReference>
<feature type="transmembrane region" description="Helical" evidence="1">
    <location>
        <begin position="61"/>
        <end position="79"/>
    </location>
</feature>
<reference evidence="2 3" key="2">
    <citation type="submission" date="2020-03" db="EMBL/GenBank/DDBJ databases">
        <authorList>
            <person name="Ichikawa N."/>
            <person name="Kimura A."/>
            <person name="Kitahashi Y."/>
            <person name="Uohara A."/>
        </authorList>
    </citation>
    <scope>NUCLEOTIDE SEQUENCE [LARGE SCALE GENOMIC DNA]</scope>
    <source>
        <strain evidence="2 3">NBRC 108639</strain>
    </source>
</reference>
<dbReference type="AlphaFoldDB" id="A0A6V8KJG4"/>
<keyword evidence="1" id="KW-1133">Transmembrane helix</keyword>
<comment type="caution">
    <text evidence="2">The sequence shown here is derived from an EMBL/GenBank/DDBJ whole genome shotgun (WGS) entry which is preliminary data.</text>
</comment>
<feature type="transmembrane region" description="Helical" evidence="1">
    <location>
        <begin position="143"/>
        <end position="161"/>
    </location>
</feature>
<accession>A0A6V8KJG4</accession>
<organism evidence="2 3">
    <name type="scientific">Phytohabitans houttuyneae</name>
    <dbReference type="NCBI Taxonomy" id="1076126"/>
    <lineage>
        <taxon>Bacteria</taxon>
        <taxon>Bacillati</taxon>
        <taxon>Actinomycetota</taxon>
        <taxon>Actinomycetes</taxon>
        <taxon>Micromonosporales</taxon>
        <taxon>Micromonosporaceae</taxon>
    </lineage>
</organism>
<keyword evidence="1" id="KW-0812">Transmembrane</keyword>
<name>A0A6V8KJG4_9ACTN</name>
<evidence type="ECO:0000256" key="1">
    <source>
        <dbReference type="SAM" id="Phobius"/>
    </source>
</evidence>
<evidence type="ECO:0000313" key="2">
    <source>
        <dbReference type="EMBL" id="GFJ82116.1"/>
    </source>
</evidence>
<protein>
    <submittedName>
        <fullName evidence="2">Uncharacterized protein</fullName>
    </submittedName>
</protein>
<keyword evidence="1" id="KW-0472">Membrane</keyword>
<sequence>MRRWPAHLRDEMGVEWAAELHELASQRRRVRMLRFAASLAATRPHLGPRQPFLDVDTSTGAILRHAALLVAAPAACVVLSLYMTPFIALLLTVPLVLLAAVAGWSSPLLRPWSIVAAALLPASAAALASPSLVWYLSDAWRRPTATLLWALVLAAALAVASGRSPRVAVLVGGAGAVAACWSAVTLVVAPNASSLGLDASYAPLWYPASVLDPVHIPIGSLPPDPNLCITGDQPCTQYMPASFPLLDFTEGYPTALTAITLYTAAYVLTATYRPADEPALAETA</sequence>
<feature type="transmembrane region" description="Helical" evidence="1">
    <location>
        <begin position="112"/>
        <end position="136"/>
    </location>
</feature>
<feature type="transmembrane region" description="Helical" evidence="1">
    <location>
        <begin position="167"/>
        <end position="189"/>
    </location>
</feature>
<reference evidence="2 3" key="1">
    <citation type="submission" date="2020-03" db="EMBL/GenBank/DDBJ databases">
        <title>Whole genome shotgun sequence of Phytohabitans houttuyneae NBRC 108639.</title>
        <authorList>
            <person name="Komaki H."/>
            <person name="Tamura T."/>
        </authorList>
    </citation>
    <scope>NUCLEOTIDE SEQUENCE [LARGE SCALE GENOMIC DNA]</scope>
    <source>
        <strain evidence="2 3">NBRC 108639</strain>
    </source>
</reference>
<proteinExistence type="predicted"/>
<gene>
    <name evidence="2" type="ORF">Phou_062960</name>
</gene>
<evidence type="ECO:0000313" key="3">
    <source>
        <dbReference type="Proteomes" id="UP000482800"/>
    </source>
</evidence>